<keyword evidence="3" id="KW-1185">Reference proteome</keyword>
<evidence type="ECO:0000313" key="2">
    <source>
        <dbReference type="EMBL" id="CAG6392303.1"/>
    </source>
</evidence>
<evidence type="ECO:0000313" key="3">
    <source>
        <dbReference type="Proteomes" id="UP001152519"/>
    </source>
</evidence>
<accession>A0A9W4DQQ8</accession>
<protein>
    <submittedName>
        <fullName evidence="2">Uncharacterized protein</fullName>
    </submittedName>
</protein>
<evidence type="ECO:0000256" key="1">
    <source>
        <dbReference type="SAM" id="MobiDB-lite"/>
    </source>
</evidence>
<reference evidence="2" key="1">
    <citation type="submission" date="2021-05" db="EMBL/GenBank/DDBJ databases">
        <authorList>
            <person name="Arsene-Ploetze F."/>
        </authorList>
    </citation>
    <scope>NUCLEOTIDE SEQUENCE</scope>
    <source>
        <strain evidence="2">DSM 42138</strain>
    </source>
</reference>
<comment type="caution">
    <text evidence="2">The sequence shown here is derived from an EMBL/GenBank/DDBJ whole genome shotgun (WGS) entry which is preliminary data.</text>
</comment>
<feature type="region of interest" description="Disordered" evidence="1">
    <location>
        <begin position="1"/>
        <end position="53"/>
    </location>
</feature>
<dbReference type="AlphaFoldDB" id="A0A9W4DQQ8"/>
<sequence length="64" mass="6715">MPPVGQPAPDASPCVGQKGSTGGLPMVKRRENGQAKRLAWGSPWSPLSGSNRRPTLYKSVALAN</sequence>
<organism evidence="2 3">
    <name type="scientific">Actinacidiphila cocklensis</name>
    <dbReference type="NCBI Taxonomy" id="887465"/>
    <lineage>
        <taxon>Bacteria</taxon>
        <taxon>Bacillati</taxon>
        <taxon>Actinomycetota</taxon>
        <taxon>Actinomycetes</taxon>
        <taxon>Kitasatosporales</taxon>
        <taxon>Streptomycetaceae</taxon>
        <taxon>Actinacidiphila</taxon>
    </lineage>
</organism>
<dbReference type="Proteomes" id="UP001152519">
    <property type="component" value="Unassembled WGS sequence"/>
</dbReference>
<name>A0A9W4DQQ8_9ACTN</name>
<proteinExistence type="predicted"/>
<gene>
    <name evidence="2" type="ORF">SCOCK_160085</name>
</gene>
<dbReference type="EMBL" id="CAJSLV010000044">
    <property type="protein sequence ID" value="CAG6392303.1"/>
    <property type="molecule type" value="Genomic_DNA"/>
</dbReference>